<evidence type="ECO:0000313" key="1">
    <source>
        <dbReference type="EnsemblPlants" id="AVESA.00010b.r2.1AG0054580.1.CDS"/>
    </source>
</evidence>
<proteinExistence type="predicted"/>
<sequence>MAILVPCVPSRSSAALHAAEVSRRQTNTGISVSWPRRRQIPVGLLTTRSWGISCCVPPITGATPIPRVDSGAEELPAGGKFPAIDPGAGEPPVGGKFPAVDPGPVEPPARGKFSLPKIPSWAKLVVGAYFAAVPFYWQMRAMEEKVEETAEATFEAVERVAETAEKIAEDVAEAFPENKNLKKAASRIKPVAYEVEEDANKAEALLRKIEQIEEEVDEAVDSFTKTKSKRKNA</sequence>
<dbReference type="Proteomes" id="UP001732700">
    <property type="component" value="Chromosome 1A"/>
</dbReference>
<reference evidence="1" key="2">
    <citation type="submission" date="2025-09" db="UniProtKB">
        <authorList>
            <consortium name="EnsemblPlants"/>
        </authorList>
    </citation>
    <scope>IDENTIFICATION</scope>
</reference>
<reference evidence="1" key="1">
    <citation type="submission" date="2021-05" db="EMBL/GenBank/DDBJ databases">
        <authorList>
            <person name="Scholz U."/>
            <person name="Mascher M."/>
            <person name="Fiebig A."/>
        </authorList>
    </citation>
    <scope>NUCLEOTIDE SEQUENCE [LARGE SCALE GENOMIC DNA]</scope>
</reference>
<name>A0ACD5THG9_AVESA</name>
<evidence type="ECO:0000313" key="2">
    <source>
        <dbReference type="Proteomes" id="UP001732700"/>
    </source>
</evidence>
<protein>
    <submittedName>
        <fullName evidence="1">Uncharacterized protein</fullName>
    </submittedName>
</protein>
<keyword evidence="2" id="KW-1185">Reference proteome</keyword>
<organism evidence="1 2">
    <name type="scientific">Avena sativa</name>
    <name type="common">Oat</name>
    <dbReference type="NCBI Taxonomy" id="4498"/>
    <lineage>
        <taxon>Eukaryota</taxon>
        <taxon>Viridiplantae</taxon>
        <taxon>Streptophyta</taxon>
        <taxon>Embryophyta</taxon>
        <taxon>Tracheophyta</taxon>
        <taxon>Spermatophyta</taxon>
        <taxon>Magnoliopsida</taxon>
        <taxon>Liliopsida</taxon>
        <taxon>Poales</taxon>
        <taxon>Poaceae</taxon>
        <taxon>BOP clade</taxon>
        <taxon>Pooideae</taxon>
        <taxon>Poodae</taxon>
        <taxon>Poeae</taxon>
        <taxon>Poeae Chloroplast Group 1 (Aveneae type)</taxon>
        <taxon>Aveninae</taxon>
        <taxon>Avena</taxon>
    </lineage>
</organism>
<accession>A0ACD5THG9</accession>
<dbReference type="EnsemblPlants" id="AVESA.00010b.r2.1AG0054580.1">
    <property type="protein sequence ID" value="AVESA.00010b.r2.1AG0054580.1.CDS"/>
    <property type="gene ID" value="AVESA.00010b.r2.1AG0054580"/>
</dbReference>